<dbReference type="SUPFAM" id="SSF55729">
    <property type="entry name" value="Acyl-CoA N-acyltransferases (Nat)"/>
    <property type="match status" value="1"/>
</dbReference>
<evidence type="ECO:0000313" key="2">
    <source>
        <dbReference type="EMBL" id="CBG67430.1"/>
    </source>
</evidence>
<dbReference type="KEGG" id="scb:SCAB_2121"/>
<gene>
    <name evidence="2" type="ordered locus">SCAB_2121</name>
</gene>
<evidence type="ECO:0000313" key="3">
    <source>
        <dbReference type="Proteomes" id="UP000001444"/>
    </source>
</evidence>
<feature type="region of interest" description="Disordered" evidence="1">
    <location>
        <begin position="100"/>
        <end position="125"/>
    </location>
</feature>
<dbReference type="RefSeq" id="WP_012998167.1">
    <property type="nucleotide sequence ID" value="NC_013929.1"/>
</dbReference>
<dbReference type="STRING" id="680198.SCAB_2121"/>
<organism evidence="2 3">
    <name type="scientific">Streptomyces scabiei (strain 87.22)</name>
    <dbReference type="NCBI Taxonomy" id="680198"/>
    <lineage>
        <taxon>Bacteria</taxon>
        <taxon>Bacillati</taxon>
        <taxon>Actinomycetota</taxon>
        <taxon>Actinomycetes</taxon>
        <taxon>Kitasatosporales</taxon>
        <taxon>Streptomycetaceae</taxon>
        <taxon>Streptomyces</taxon>
    </lineage>
</organism>
<dbReference type="EMBL" id="FN554889">
    <property type="protein sequence ID" value="CBG67430.1"/>
    <property type="molecule type" value="Genomic_DNA"/>
</dbReference>
<protein>
    <submittedName>
        <fullName evidence="2">Putative membrane protein</fullName>
    </submittedName>
</protein>
<feature type="region of interest" description="Disordered" evidence="1">
    <location>
        <begin position="40"/>
        <end position="64"/>
    </location>
</feature>
<proteinExistence type="predicted"/>
<dbReference type="InterPro" id="IPR016181">
    <property type="entry name" value="Acyl_CoA_acyltransferase"/>
</dbReference>
<accession>C9ZEH1</accession>
<dbReference type="AlphaFoldDB" id="C9ZEH1"/>
<dbReference type="HOGENOM" id="CLU_1314820_0_0_11"/>
<evidence type="ECO:0000256" key="1">
    <source>
        <dbReference type="SAM" id="MobiDB-lite"/>
    </source>
</evidence>
<dbReference type="Gene3D" id="3.40.630.30">
    <property type="match status" value="1"/>
</dbReference>
<feature type="compositionally biased region" description="Gly residues" evidence="1">
    <location>
        <begin position="50"/>
        <end position="64"/>
    </location>
</feature>
<dbReference type="GeneID" id="24306284"/>
<sequence length="209" mass="21455">MVVTPPDSARRTVIGDGWSLRPLAGTSGEPLGARRPAARGYAASCDGTDRSGGGGGGGGEDGGGSAELLVHVQAVPHHPVRACYPFGAHDVVVWLGDGDDETDHGDHGTDHGDGGTDHGDRGARAARVPEEAGADLLRVLVPALFATDARCRRVVAAPDEYDGHAQRVLLAGGFRRITEADLPHGSVVLFAAEPPEVAGLSTALDDMPH</sequence>
<feature type="compositionally biased region" description="Basic and acidic residues" evidence="1">
    <location>
        <begin position="104"/>
        <end position="125"/>
    </location>
</feature>
<reference evidence="2 3" key="1">
    <citation type="journal article" date="2010" name="Mol. Plant Microbe Interact.">
        <title>Streptomyces scabies 87-22 contains a coronafacic acid-like biosynthetic cluster that contributes to plant-microbe interactions.</title>
        <authorList>
            <person name="Bignell D.R."/>
            <person name="Seipke R.F."/>
            <person name="Huguet-Tapia J.C."/>
            <person name="Chambers A.H."/>
            <person name="Parry R.J."/>
            <person name="Loria R."/>
        </authorList>
    </citation>
    <scope>NUCLEOTIDE SEQUENCE [LARGE SCALE GENOMIC DNA]</scope>
    <source>
        <strain evidence="2 3">87.22</strain>
    </source>
</reference>
<keyword evidence="3" id="KW-1185">Reference proteome</keyword>
<name>C9ZEH1_STRSW</name>
<dbReference type="Proteomes" id="UP000001444">
    <property type="component" value="Chromosome"/>
</dbReference>